<organism evidence="1 2">
    <name type="scientific">Orbilia blumenaviensis</name>
    <dbReference type="NCBI Taxonomy" id="1796055"/>
    <lineage>
        <taxon>Eukaryota</taxon>
        <taxon>Fungi</taxon>
        <taxon>Dikarya</taxon>
        <taxon>Ascomycota</taxon>
        <taxon>Pezizomycotina</taxon>
        <taxon>Orbiliomycetes</taxon>
        <taxon>Orbiliales</taxon>
        <taxon>Orbiliaceae</taxon>
        <taxon>Orbilia</taxon>
    </lineage>
</organism>
<evidence type="ECO:0000313" key="2">
    <source>
        <dbReference type="Proteomes" id="UP001373714"/>
    </source>
</evidence>
<dbReference type="EMBL" id="JAVHNS010000005">
    <property type="protein sequence ID" value="KAK6353875.1"/>
    <property type="molecule type" value="Genomic_DNA"/>
</dbReference>
<dbReference type="GO" id="GO:0004867">
    <property type="term" value="F:serine-type endopeptidase inhibitor activity"/>
    <property type="evidence" value="ECO:0007669"/>
    <property type="project" value="InterPro"/>
</dbReference>
<evidence type="ECO:0000313" key="1">
    <source>
        <dbReference type="EMBL" id="KAK6353875.1"/>
    </source>
</evidence>
<sequence length="143" mass="15936">MSLEHGLYSIKAKHNAYSVGRYIVEDRSLLPKRVLGLSEDAIGGRPPVWEIEKTDDDKYIMKALGSPVGILHGKLFAFLIDMDEQQPTHWVLKAHTQHGEDVYSIENASGEGWTVTDEEDSQIEISPVDGAPTQLFEVKSVTD</sequence>
<comment type="caution">
    <text evidence="1">The sequence shown here is derived from an EMBL/GenBank/DDBJ whole genome shotgun (WGS) entry which is preliminary data.</text>
</comment>
<dbReference type="InterPro" id="IPR031755">
    <property type="entry name" value="Inhibitor_I66"/>
</dbReference>
<dbReference type="CDD" id="cd23428">
    <property type="entry name" value="beta-trefoil_Ricin_SPI"/>
    <property type="match status" value="1"/>
</dbReference>
<keyword evidence="2" id="KW-1185">Reference proteome</keyword>
<dbReference type="AlphaFoldDB" id="A0AAV9V482"/>
<proteinExistence type="predicted"/>
<accession>A0AAV9V482</accession>
<dbReference type="Gene3D" id="2.80.10.50">
    <property type="match status" value="1"/>
</dbReference>
<dbReference type="Proteomes" id="UP001373714">
    <property type="component" value="Unassembled WGS sequence"/>
</dbReference>
<gene>
    <name evidence="1" type="ORF">TWF730_008298</name>
</gene>
<protein>
    <submittedName>
        <fullName evidence="1">Uncharacterized protein</fullName>
    </submittedName>
</protein>
<name>A0AAV9V482_9PEZI</name>
<reference evidence="1 2" key="1">
    <citation type="submission" date="2019-10" db="EMBL/GenBank/DDBJ databases">
        <authorList>
            <person name="Palmer J.M."/>
        </authorList>
    </citation>
    <scope>NUCLEOTIDE SEQUENCE [LARGE SCALE GENOMIC DNA]</scope>
    <source>
        <strain evidence="1 2">TWF730</strain>
    </source>
</reference>
<dbReference type="Pfam" id="PF16850">
    <property type="entry name" value="Inhibitor_I66"/>
    <property type="match status" value="1"/>
</dbReference>